<dbReference type="GO" id="GO:0006310">
    <property type="term" value="P:DNA recombination"/>
    <property type="evidence" value="ECO:0007669"/>
    <property type="project" value="TreeGrafter"/>
</dbReference>
<evidence type="ECO:0000256" key="7">
    <source>
        <dbReference type="ARBA" id="ARBA00022771"/>
    </source>
</evidence>
<keyword evidence="14" id="KW-0472">Membrane</keyword>
<dbReference type="InterPro" id="IPR013497">
    <property type="entry name" value="Topo_IA_cen"/>
</dbReference>
<keyword evidence="21" id="KW-1185">Reference proteome</keyword>
<dbReference type="PROSITE" id="PS50880">
    <property type="entry name" value="TOPRIM"/>
    <property type="match status" value="1"/>
</dbReference>
<dbReference type="SUPFAM" id="SSF48097">
    <property type="entry name" value="Regulator of G-protein signaling, RGS"/>
    <property type="match status" value="1"/>
</dbReference>
<evidence type="ECO:0000256" key="5">
    <source>
        <dbReference type="ARBA" id="ARBA00022664"/>
    </source>
</evidence>
<dbReference type="InterPro" id="IPR003602">
    <property type="entry name" value="Topo_IA_DNA-bd_dom"/>
</dbReference>
<dbReference type="InterPro" id="IPR000380">
    <property type="entry name" value="Topo_IA"/>
</dbReference>
<feature type="transmembrane region" description="Helical" evidence="14">
    <location>
        <begin position="1621"/>
        <end position="1642"/>
    </location>
</feature>
<feature type="domain" description="RGS" evidence="15">
    <location>
        <begin position="1499"/>
        <end position="1531"/>
    </location>
</feature>
<dbReference type="InterPro" id="IPR006171">
    <property type="entry name" value="TOPRIM_dom"/>
</dbReference>
<evidence type="ECO:0000259" key="19">
    <source>
        <dbReference type="PROSITE" id="PS52039"/>
    </source>
</evidence>
<evidence type="ECO:0000313" key="20">
    <source>
        <dbReference type="EMBL" id="KNZ46678.1"/>
    </source>
</evidence>
<dbReference type="SMART" id="SM00436">
    <property type="entry name" value="TOP1Bc"/>
    <property type="match status" value="1"/>
</dbReference>
<proteinExistence type="inferred from homology"/>
<dbReference type="SUPFAM" id="SSF56712">
    <property type="entry name" value="Prokaryotic type I DNA topoisomerase"/>
    <property type="match status" value="1"/>
</dbReference>
<keyword evidence="10" id="KW-0238">DNA-binding</keyword>
<dbReference type="SMART" id="SM00493">
    <property type="entry name" value="TOPRIM"/>
    <property type="match status" value="1"/>
</dbReference>
<feature type="domain" description="CCHC-type" evidence="16">
    <location>
        <begin position="1072"/>
        <end position="1087"/>
    </location>
</feature>
<dbReference type="PRINTS" id="PR00417">
    <property type="entry name" value="PRTPISMRASEI"/>
</dbReference>
<dbReference type="Pfam" id="PF00098">
    <property type="entry name" value="zf-CCHC"/>
    <property type="match status" value="2"/>
</dbReference>
<dbReference type="Pfam" id="PF06839">
    <property type="entry name" value="Zn_ribbon_GRF"/>
    <property type="match status" value="2"/>
</dbReference>
<accession>A0A0L6UDP6</accession>
<reference evidence="20 21" key="1">
    <citation type="submission" date="2015-08" db="EMBL/GenBank/DDBJ databases">
        <title>Next Generation Sequencing and Analysis of the Genome of Puccinia sorghi L Schw, the Causal Agent of Maize Common Rust.</title>
        <authorList>
            <person name="Rochi L."/>
            <person name="Burguener G."/>
            <person name="Darino M."/>
            <person name="Turjanski A."/>
            <person name="Kreff E."/>
            <person name="Dieguez M.J."/>
            <person name="Sacco F."/>
        </authorList>
    </citation>
    <scope>NUCLEOTIDE SEQUENCE [LARGE SCALE GENOMIC DNA]</scope>
    <source>
        <strain evidence="20 21">RO10H11247</strain>
    </source>
</reference>
<dbReference type="PROSITE" id="PS52039">
    <property type="entry name" value="TOPO_IA_2"/>
    <property type="match status" value="1"/>
</dbReference>
<feature type="domain" description="CCHC-type" evidence="16">
    <location>
        <begin position="1106"/>
        <end position="1121"/>
    </location>
</feature>
<evidence type="ECO:0000256" key="14">
    <source>
        <dbReference type="SAM" id="Phobius"/>
    </source>
</evidence>
<feature type="domain" description="GRF-type" evidence="18">
    <location>
        <begin position="1002"/>
        <end position="1045"/>
    </location>
</feature>
<comment type="cofactor">
    <cofactor evidence="2">
        <name>Mg(2+)</name>
        <dbReference type="ChEBI" id="CHEBI:18420"/>
    </cofactor>
</comment>
<dbReference type="EMBL" id="LAVV01012450">
    <property type="protein sequence ID" value="KNZ46678.1"/>
    <property type="molecule type" value="Genomic_DNA"/>
</dbReference>
<dbReference type="PROSITE" id="PS50132">
    <property type="entry name" value="RGS"/>
    <property type="match status" value="1"/>
</dbReference>
<dbReference type="GO" id="GO:0008270">
    <property type="term" value="F:zinc ion binding"/>
    <property type="evidence" value="ECO:0007669"/>
    <property type="project" value="UniProtKB-KW"/>
</dbReference>
<dbReference type="GO" id="GO:0006281">
    <property type="term" value="P:DNA repair"/>
    <property type="evidence" value="ECO:0007669"/>
    <property type="project" value="TreeGrafter"/>
</dbReference>
<dbReference type="InterPro" id="IPR003601">
    <property type="entry name" value="Topo_IA_2"/>
</dbReference>
<feature type="domain" description="GRF-type" evidence="18">
    <location>
        <begin position="898"/>
        <end position="951"/>
    </location>
</feature>
<dbReference type="OrthoDB" id="430051at2759"/>
<gene>
    <name evidence="20" type="ORF">VP01_705g1</name>
</gene>
<keyword evidence="14" id="KW-0812">Transmembrane</keyword>
<feature type="transmembrane region" description="Helical" evidence="14">
    <location>
        <begin position="1536"/>
        <end position="1559"/>
    </location>
</feature>
<dbReference type="InterPro" id="IPR001878">
    <property type="entry name" value="Znf_CCHC"/>
</dbReference>
<dbReference type="InterPro" id="IPR010666">
    <property type="entry name" value="Znf_GRF"/>
</dbReference>
<dbReference type="FunFam" id="3.40.50.140:FF:000005">
    <property type="entry name" value="DNA topoisomerase"/>
    <property type="match status" value="1"/>
</dbReference>
<evidence type="ECO:0000256" key="9">
    <source>
        <dbReference type="ARBA" id="ARBA00023029"/>
    </source>
</evidence>
<dbReference type="SMART" id="SM00343">
    <property type="entry name" value="ZnF_C2HC"/>
    <property type="match status" value="2"/>
</dbReference>
<dbReference type="PROSITE" id="PS50158">
    <property type="entry name" value="ZF_CCHC"/>
    <property type="match status" value="2"/>
</dbReference>
<evidence type="ECO:0000259" key="18">
    <source>
        <dbReference type="PROSITE" id="PS51999"/>
    </source>
</evidence>
<dbReference type="Gene3D" id="1.10.167.10">
    <property type="entry name" value="Regulator of G-protein Signalling 4, domain 2"/>
    <property type="match status" value="1"/>
</dbReference>
<keyword evidence="11 20" id="KW-0413">Isomerase</keyword>
<dbReference type="PANTHER" id="PTHR11390:SF21">
    <property type="entry name" value="DNA TOPOISOMERASE 3-ALPHA"/>
    <property type="match status" value="1"/>
</dbReference>
<dbReference type="GO" id="GO:0005634">
    <property type="term" value="C:nucleus"/>
    <property type="evidence" value="ECO:0007669"/>
    <property type="project" value="TreeGrafter"/>
</dbReference>
<dbReference type="GO" id="GO:0003917">
    <property type="term" value="F:DNA topoisomerase type I (single strand cut, ATP-independent) activity"/>
    <property type="evidence" value="ECO:0007669"/>
    <property type="project" value="UniProtKB-EC"/>
</dbReference>
<evidence type="ECO:0000256" key="2">
    <source>
        <dbReference type="ARBA" id="ARBA00001946"/>
    </source>
</evidence>
<evidence type="ECO:0000256" key="10">
    <source>
        <dbReference type="ARBA" id="ARBA00023125"/>
    </source>
</evidence>
<dbReference type="CDD" id="cd03362">
    <property type="entry name" value="TOPRIM_TopoIA_TopoIII"/>
    <property type="match status" value="1"/>
</dbReference>
<dbReference type="Pfam" id="PF01131">
    <property type="entry name" value="Topoisom_bac"/>
    <property type="match status" value="1"/>
</dbReference>
<dbReference type="InterPro" id="IPR013825">
    <property type="entry name" value="Topo_IA_cen_sub2"/>
</dbReference>
<keyword evidence="6" id="KW-0479">Metal-binding</keyword>
<feature type="domain" description="Topo IA-type catalytic" evidence="19">
    <location>
        <begin position="288"/>
        <end position="739"/>
    </location>
</feature>
<dbReference type="SMART" id="SM00437">
    <property type="entry name" value="TOP1Ac"/>
    <property type="match status" value="1"/>
</dbReference>
<dbReference type="Gene3D" id="1.10.290.10">
    <property type="entry name" value="Topoisomerase I, domain 4"/>
    <property type="match status" value="1"/>
</dbReference>
<comment type="catalytic activity">
    <reaction evidence="1">
        <text>ATP-independent breakage of single-stranded DNA, followed by passage and rejoining.</text>
        <dbReference type="EC" id="5.6.2.1"/>
    </reaction>
</comment>
<protein>
    <recommendedName>
        <fullName evidence="4">DNA topoisomerase</fullName>
        <ecNumber evidence="4">5.6.2.1</ecNumber>
    </recommendedName>
</protein>
<feature type="compositionally biased region" description="Polar residues" evidence="13">
    <location>
        <begin position="1371"/>
        <end position="1384"/>
    </location>
</feature>
<dbReference type="GO" id="GO:0006265">
    <property type="term" value="P:DNA topological change"/>
    <property type="evidence" value="ECO:0007669"/>
    <property type="project" value="InterPro"/>
</dbReference>
<evidence type="ECO:0000256" key="8">
    <source>
        <dbReference type="ARBA" id="ARBA00022833"/>
    </source>
</evidence>
<dbReference type="InterPro" id="IPR036305">
    <property type="entry name" value="RGS_sf"/>
</dbReference>
<feature type="region of interest" description="Disordered" evidence="13">
    <location>
        <begin position="1237"/>
        <end position="1269"/>
    </location>
</feature>
<name>A0A0L6UDP6_9BASI</name>
<dbReference type="Gene3D" id="1.10.460.10">
    <property type="entry name" value="Topoisomerase I, domain 2"/>
    <property type="match status" value="1"/>
</dbReference>
<evidence type="ECO:0000259" key="17">
    <source>
        <dbReference type="PROSITE" id="PS50880"/>
    </source>
</evidence>
<comment type="caution">
    <text evidence="20">The sequence shown here is derived from an EMBL/GenBank/DDBJ whole genome shotgun (WGS) entry which is preliminary data.</text>
</comment>
<dbReference type="SMART" id="SM00315">
    <property type="entry name" value="RGS"/>
    <property type="match status" value="1"/>
</dbReference>
<dbReference type="Pfam" id="PF01751">
    <property type="entry name" value="Toprim"/>
    <property type="match status" value="1"/>
</dbReference>
<dbReference type="SUPFAM" id="SSF57756">
    <property type="entry name" value="Retrovirus zinc finger-like domains"/>
    <property type="match status" value="1"/>
</dbReference>
<dbReference type="GO" id="GO:0006397">
    <property type="term" value="P:mRNA processing"/>
    <property type="evidence" value="ECO:0007669"/>
    <property type="project" value="UniProtKB-KW"/>
</dbReference>
<dbReference type="InterPro" id="IPR023406">
    <property type="entry name" value="Topo_IA_AS"/>
</dbReference>
<evidence type="ECO:0000256" key="3">
    <source>
        <dbReference type="ARBA" id="ARBA00009446"/>
    </source>
</evidence>
<sequence length="1647" mass="181973">MVGQMMKNKTHDLKTHTGGFMYAQFWLGMFYDFHVSSHHHEDALGNPKPIHLRKYSEGLQLGPGGLKIMPPPHAAERAGPRVALRTSGPGTRVGFHGIMRVSCVHKFVSQKKGVHPFDTHPCFQILCVAEKPSIARSITEILSGNQFTTRQSPNRYCKNFDFHYRLPPSPQLVDFTVTSVLGHLTCTDFDDHYQGWRNCDPFSLFDAPINRFVNPDHKGIERNLKAESRRADKLMIWTDCDREGEHIGSEIVSVCRAAKPGIIVLRARFSAIIPAQIHNACQNAGQLDMNQVHAVQARMELDLRIGAALTRCQTMGLQTRFHQLAESLISYGPCQFPTLGFVVDQYDKVNAFVPEVFWYIHVVLAKDDTKVEFKWKRHRLFDYHAAFVLHEMCTDDPEATVMDVNVKPAVKWKPLPLTTVELQKAGSRLLHLTPKTVLDIAEKLYQKGLVSYPRTETDQFDRDFDFMGLIEKQMNDTQWGDFATRLKDGGGFQTPRNGKKNDKAHPPIHPTAHANNLNADEKRVYDFITRRYLACCSKNATGKTTTVVIDIAHEEFIATGLVIIERNYLEVYIYDKWNGMLLPDFQIGEKFMPTSCDLKEGTTTRPNLLTEADLVALMDRNGIGTDATIAEHIAKIIDRKYVFKHREGSTQYLVPSTLGIGLVEGYNAIGLDKSLSKPQLRREVDTIFLPHSNPTPIKLIPHSSNILPQTEQRMTLICEGSRSKADVLTQTIDEYRDVFIRTRRAFATIVEQVARYLDSPTGQDGDASEDGHESDPEEDGPGHGGDGGGGGGGGSRNGRGGSNAGARGSRRGRGTRQTNAGAGPSRGNGRPPSSDEDGDDGPGGPSRGGATRAGRASRASASAGRATRGNRGAKSTSVAAASRSATTTGPADSSAPLCKCGSQTVERAVVKDGPNKSVPLVFFFSVGRMFYACPKPQGEGSCGFQGWADDAGGAAGPNAQKRRAGEASLGVRTYETEIERGKGLLPSSRRPKTSDIQDRLRCTCDLEAVQRVVGKDGANKGRAFWVCSKVSKTAQCKFFKWDDELGVVQGAGAPVAGPSTSTAAATDKGGSCFKCGQQGHWSNECTNQSQAGRNSSAVQALTNYTCFSCNEQGHLSTNCPKKGGDGGGSSSTTGQTCFHCHQVGAAIGRMHVLTRPATALLPPSQPLETGLMTEAPLPDLALGREESVPLSEERARKPCFPRPDLCSPPLRGFLLLGSSALFKWNNYQQPEKTHPLIQTTPTTRRTTSNHSPSHNPHQPCPGIVSPHSRKSSRAKLDHQSICRYCFYLYLQRERAEDSLDFWLDAQQHENLCRAYFKDLRRSAVDLRDEWPAYYQRACTRGSVYNPINGISRQSRLINDTLEPSQKPRPPQSINSSRISQQGMSSPVPHHVSPALRALFPHDKISTHEEELPTGPMRQNSMRGRNSIQPVIPRSSAITRTDLIASAERIYYRYLLSGAEKEIYLPSSLRIHNFPINSSSLPHAGSLDYDDESSFLAMVPDLFVSQKEYIFRSMERDTFPRFLRSKAFGNLTPLSSIIRLVVGLVAVWVGLSVGLSLIFLDVQPRAYRLWSAIPLVIGAIGIVGHFYELDPVMILFNRSETTFFRTLSVKEKYVQKILRGRALWVVVLSFMIVTCLVCILVFVPGHRL</sequence>
<dbReference type="InterPro" id="IPR023405">
    <property type="entry name" value="Topo_IA_core_domain"/>
</dbReference>
<evidence type="ECO:0000256" key="4">
    <source>
        <dbReference type="ARBA" id="ARBA00012891"/>
    </source>
</evidence>
<dbReference type="InterPro" id="IPR036875">
    <property type="entry name" value="Znf_CCHC_sf"/>
</dbReference>
<feature type="transmembrane region" description="Helical" evidence="14">
    <location>
        <begin position="1566"/>
        <end position="1586"/>
    </location>
</feature>
<dbReference type="InterPro" id="IPR013826">
    <property type="entry name" value="Topo_IA_cen_sub3"/>
</dbReference>
<dbReference type="CDD" id="cd00186">
    <property type="entry name" value="TOP1Ac"/>
    <property type="match status" value="1"/>
</dbReference>
<dbReference type="FunFam" id="1.10.290.10:FF:000003">
    <property type="entry name" value="DNA topoisomerase"/>
    <property type="match status" value="1"/>
</dbReference>
<dbReference type="InterPro" id="IPR016137">
    <property type="entry name" value="RGS"/>
</dbReference>
<dbReference type="Gene3D" id="4.10.60.10">
    <property type="entry name" value="Zinc finger, CCHC-type"/>
    <property type="match status" value="2"/>
</dbReference>
<evidence type="ECO:0000256" key="13">
    <source>
        <dbReference type="SAM" id="MobiDB-lite"/>
    </source>
</evidence>
<evidence type="ECO:0000256" key="12">
    <source>
        <dbReference type="PROSITE-ProRule" id="PRU00047"/>
    </source>
</evidence>
<keyword evidence="14" id="KW-1133">Transmembrane helix</keyword>
<dbReference type="InterPro" id="IPR013824">
    <property type="entry name" value="Topo_IA_cen_sub1"/>
</dbReference>
<dbReference type="PROSITE" id="PS00396">
    <property type="entry name" value="TOPO_IA_1"/>
    <property type="match status" value="1"/>
</dbReference>
<dbReference type="PANTHER" id="PTHR11390">
    <property type="entry name" value="PROKARYOTIC DNA TOPOISOMERASE"/>
    <property type="match status" value="1"/>
</dbReference>
<evidence type="ECO:0000256" key="6">
    <source>
        <dbReference type="ARBA" id="ARBA00022723"/>
    </source>
</evidence>
<feature type="region of interest" description="Disordered" evidence="13">
    <location>
        <begin position="1360"/>
        <end position="1391"/>
    </location>
</feature>
<keyword evidence="7 12" id="KW-0863">Zinc-finger</keyword>
<feature type="compositionally biased region" description="Low complexity" evidence="13">
    <location>
        <begin position="848"/>
        <end position="888"/>
    </location>
</feature>
<dbReference type="GO" id="GO:0031422">
    <property type="term" value="C:RecQ family helicase-topoisomerase III complex"/>
    <property type="evidence" value="ECO:0007669"/>
    <property type="project" value="TreeGrafter"/>
</dbReference>
<dbReference type="Proteomes" id="UP000037035">
    <property type="component" value="Unassembled WGS sequence"/>
</dbReference>
<dbReference type="Gene3D" id="3.40.50.140">
    <property type="match status" value="1"/>
</dbReference>
<dbReference type="EC" id="5.6.2.1" evidence="4"/>
<organism evidence="20 21">
    <name type="scientific">Puccinia sorghi</name>
    <dbReference type="NCBI Taxonomy" id="27349"/>
    <lineage>
        <taxon>Eukaryota</taxon>
        <taxon>Fungi</taxon>
        <taxon>Dikarya</taxon>
        <taxon>Basidiomycota</taxon>
        <taxon>Pucciniomycotina</taxon>
        <taxon>Pucciniomycetes</taxon>
        <taxon>Pucciniales</taxon>
        <taxon>Pucciniaceae</taxon>
        <taxon>Puccinia</taxon>
    </lineage>
</organism>
<evidence type="ECO:0000259" key="15">
    <source>
        <dbReference type="PROSITE" id="PS50132"/>
    </source>
</evidence>
<comment type="similarity">
    <text evidence="3">Belongs to the type IA topoisomerase family.</text>
</comment>
<feature type="domain" description="Toprim" evidence="17">
    <location>
        <begin position="124"/>
        <end position="270"/>
    </location>
</feature>
<evidence type="ECO:0000256" key="11">
    <source>
        <dbReference type="ARBA" id="ARBA00023235"/>
    </source>
</evidence>
<keyword evidence="5" id="KW-0507">mRNA processing</keyword>
<dbReference type="STRING" id="27349.A0A0L6UDP6"/>
<evidence type="ECO:0000256" key="1">
    <source>
        <dbReference type="ARBA" id="ARBA00000213"/>
    </source>
</evidence>
<keyword evidence="9" id="KW-0799">Topoisomerase</keyword>
<dbReference type="GO" id="GO:0003677">
    <property type="term" value="F:DNA binding"/>
    <property type="evidence" value="ECO:0007669"/>
    <property type="project" value="UniProtKB-KW"/>
</dbReference>
<feature type="compositionally biased region" description="Gly residues" evidence="13">
    <location>
        <begin position="782"/>
        <end position="803"/>
    </location>
</feature>
<feature type="region of interest" description="Disordered" evidence="13">
    <location>
        <begin position="491"/>
        <end position="514"/>
    </location>
</feature>
<keyword evidence="8" id="KW-0862">Zinc</keyword>
<dbReference type="InterPro" id="IPR034144">
    <property type="entry name" value="TOPRIM_TopoIII"/>
</dbReference>
<dbReference type="Gene3D" id="2.70.20.10">
    <property type="entry name" value="Topoisomerase I, domain 3"/>
    <property type="match status" value="1"/>
</dbReference>
<dbReference type="InterPro" id="IPR044926">
    <property type="entry name" value="RGS_subdomain_2"/>
</dbReference>
<dbReference type="PROSITE" id="PS51999">
    <property type="entry name" value="ZF_GRF"/>
    <property type="match status" value="2"/>
</dbReference>
<feature type="region of interest" description="Disordered" evidence="13">
    <location>
        <begin position="757"/>
        <end position="897"/>
    </location>
</feature>
<dbReference type="VEuPathDB" id="FungiDB:VP01_705g1"/>
<evidence type="ECO:0000313" key="21">
    <source>
        <dbReference type="Proteomes" id="UP000037035"/>
    </source>
</evidence>
<evidence type="ECO:0000259" key="16">
    <source>
        <dbReference type="PROSITE" id="PS50158"/>
    </source>
</evidence>